<accession>A0A0F7JUN9</accession>
<dbReference type="Pfam" id="PF22725">
    <property type="entry name" value="GFO_IDH_MocA_C3"/>
    <property type="match status" value="1"/>
</dbReference>
<dbReference type="KEGG" id="seds:AAY24_01870"/>
<organism evidence="2 3">
    <name type="scientific">Sedimenticola thiotaurini</name>
    <dbReference type="NCBI Taxonomy" id="1543721"/>
    <lineage>
        <taxon>Bacteria</taxon>
        <taxon>Pseudomonadati</taxon>
        <taxon>Pseudomonadota</taxon>
        <taxon>Gammaproteobacteria</taxon>
        <taxon>Chromatiales</taxon>
        <taxon>Sedimenticolaceae</taxon>
        <taxon>Sedimenticola</taxon>
    </lineage>
</organism>
<feature type="domain" description="GFO/IDH/MocA-like oxidoreductase" evidence="1">
    <location>
        <begin position="118"/>
        <end position="211"/>
    </location>
</feature>
<dbReference type="EMBL" id="CP011412">
    <property type="protein sequence ID" value="AKH19297.1"/>
    <property type="molecule type" value="Genomic_DNA"/>
</dbReference>
<proteinExistence type="predicted"/>
<dbReference type="InterPro" id="IPR055170">
    <property type="entry name" value="GFO_IDH_MocA-like_dom"/>
</dbReference>
<dbReference type="AlphaFoldDB" id="A0A0F7JUN9"/>
<evidence type="ECO:0000259" key="1">
    <source>
        <dbReference type="Pfam" id="PF22725"/>
    </source>
</evidence>
<dbReference type="Proteomes" id="UP000034410">
    <property type="component" value="Chromosome"/>
</dbReference>
<name>A0A0F7JUN9_9GAMM</name>
<keyword evidence="3" id="KW-1185">Reference proteome</keyword>
<dbReference type="InterPro" id="IPR036291">
    <property type="entry name" value="NAD(P)-bd_dom_sf"/>
</dbReference>
<evidence type="ECO:0000313" key="3">
    <source>
        <dbReference type="Proteomes" id="UP000034410"/>
    </source>
</evidence>
<evidence type="ECO:0000313" key="2">
    <source>
        <dbReference type="EMBL" id="AKH19297.1"/>
    </source>
</evidence>
<protein>
    <recommendedName>
        <fullName evidence="1">GFO/IDH/MocA-like oxidoreductase domain-containing protein</fullName>
    </recommendedName>
</protein>
<dbReference type="Gene3D" id="3.30.360.10">
    <property type="entry name" value="Dihydrodipicolinate Reductase, domain 2"/>
    <property type="match status" value="1"/>
</dbReference>
<dbReference type="SUPFAM" id="SSF55347">
    <property type="entry name" value="Glyceraldehyde-3-phosphate dehydrogenase-like, C-terminal domain"/>
    <property type="match status" value="1"/>
</dbReference>
<reference evidence="2 3" key="1">
    <citation type="journal article" date="2015" name="Genome Announc.">
        <title>Complete Genome Sequence of Sedimenticola thiotaurini Strain SIP-G1, a Polyphosphate- and Polyhydroxyalkanoate-Accumulating Sulfur-Oxidizing Gammaproteobacterium Isolated from Salt Marsh Sediments.</title>
        <authorList>
            <person name="Flood B.E."/>
            <person name="Jones D.S."/>
            <person name="Bailey J.V."/>
        </authorList>
    </citation>
    <scope>NUCLEOTIDE SEQUENCE [LARGE SCALE GENOMIC DNA]</scope>
    <source>
        <strain evidence="2 3">SIP-G1</strain>
    </source>
</reference>
<dbReference type="SUPFAM" id="SSF51735">
    <property type="entry name" value="NAD(P)-binding Rossmann-fold domains"/>
    <property type="match status" value="1"/>
</dbReference>
<dbReference type="Gene3D" id="3.40.50.720">
    <property type="entry name" value="NAD(P)-binding Rossmann-like Domain"/>
    <property type="match status" value="1"/>
</dbReference>
<dbReference type="OrthoDB" id="9793050at2"/>
<gene>
    <name evidence="2" type="ORF">AAY24_01870</name>
</gene>
<sequence>MPVIGIIGSDGDLGRRVRLDLDVDQLLLIDRHNRDQLESYLPQLELALVFTPPDTHASYLEMLSSAGVPRILCEKPLPVTPQLQDPGRVRIIDHYLFKQDAQVCRDHFQRRRADIDQISLSLCESKPERRSWMWSRAAYGGVILDLAHHLVALLGFMSGEYQTLSAITDLSVDQVRFFSHPDPAESAAVITASWAGIRLTLNVAKAGHDDKGVTFRYRDGTEQRVDLSDRVNYQQILLAGGSDEPSPLLAFSDAVLINRFLTRLLQEIEPHV</sequence>